<feature type="chain" id="PRO_5007136795" evidence="2">
    <location>
        <begin position="24"/>
        <end position="340"/>
    </location>
</feature>
<sequence length="340" mass="37309">MKKALLALLVTACVTPAVVPAQAQDKTVNLKVSLWVPPAHPLVPATQAWAADIEKASGGTIKVTVFPSEQLGKAFDHYDMARDGIADVTYVNPGYQPGRFPIAAAGQLPFEFSDGKKGTLALNEWYHKYAPTEMKDTKLCFAFIHDPGALHGKKKILLPSDLNGVKVRPAQSTIGEMVKMFGGTNVQASAPESRDAIERGVADEITFPWGSIFLFGIDKVVKYHMDVPLYTTVFTYNMNLAKYNSMSDAQKKVIDDHCTPEWASKVTDPWTEFEANGRTKMKALPGHEVYQLTPDQLGEWKKAVKPLHDSWAEAVKKAGGDPEKIAADLQATLKKYDAGF</sequence>
<dbReference type="GO" id="GO:0055085">
    <property type="term" value="P:transmembrane transport"/>
    <property type="evidence" value="ECO:0007669"/>
    <property type="project" value="InterPro"/>
</dbReference>
<dbReference type="PANTHER" id="PTHR33376:SF15">
    <property type="entry name" value="BLL6794 PROTEIN"/>
    <property type="match status" value="1"/>
</dbReference>
<evidence type="ECO:0000256" key="2">
    <source>
        <dbReference type="SAM" id="SignalP"/>
    </source>
</evidence>
<evidence type="ECO:0000313" key="3">
    <source>
        <dbReference type="EMBL" id="KWV48795.1"/>
    </source>
</evidence>
<evidence type="ECO:0000256" key="1">
    <source>
        <dbReference type="ARBA" id="ARBA00022729"/>
    </source>
</evidence>
<dbReference type="Proteomes" id="UP000057737">
    <property type="component" value="Unassembled WGS sequence"/>
</dbReference>
<dbReference type="CDD" id="cd13665">
    <property type="entry name" value="PBP2_TRAP_Dctp3_4"/>
    <property type="match status" value="1"/>
</dbReference>
<proteinExistence type="predicted"/>
<dbReference type="OrthoDB" id="7822595at2"/>
<feature type="signal peptide" evidence="2">
    <location>
        <begin position="1"/>
        <end position="23"/>
    </location>
</feature>
<dbReference type="NCBIfam" id="NF037995">
    <property type="entry name" value="TRAP_S1"/>
    <property type="match status" value="1"/>
</dbReference>
<organism evidence="3 4">
    <name type="scientific">Bradyrhizobium macuxiense</name>
    <dbReference type="NCBI Taxonomy" id="1755647"/>
    <lineage>
        <taxon>Bacteria</taxon>
        <taxon>Pseudomonadati</taxon>
        <taxon>Pseudomonadota</taxon>
        <taxon>Alphaproteobacteria</taxon>
        <taxon>Hyphomicrobiales</taxon>
        <taxon>Nitrobacteraceae</taxon>
        <taxon>Bradyrhizobium</taxon>
    </lineage>
</organism>
<dbReference type="Pfam" id="PF03480">
    <property type="entry name" value="DctP"/>
    <property type="match status" value="1"/>
</dbReference>
<dbReference type="RefSeq" id="WP_066513156.1">
    <property type="nucleotide sequence ID" value="NZ_LNCU01000106.1"/>
</dbReference>
<name>A0A109JGZ9_9BRAD</name>
<dbReference type="InterPro" id="IPR038404">
    <property type="entry name" value="TRAP_DctP_sf"/>
</dbReference>
<dbReference type="AlphaFoldDB" id="A0A109JGZ9"/>
<dbReference type="PANTHER" id="PTHR33376">
    <property type="match status" value="1"/>
</dbReference>
<dbReference type="InterPro" id="IPR018389">
    <property type="entry name" value="DctP_fam"/>
</dbReference>
<keyword evidence="4" id="KW-1185">Reference proteome</keyword>
<evidence type="ECO:0000313" key="4">
    <source>
        <dbReference type="Proteomes" id="UP000057737"/>
    </source>
</evidence>
<dbReference type="EMBL" id="LNCU01000106">
    <property type="protein sequence ID" value="KWV48795.1"/>
    <property type="molecule type" value="Genomic_DNA"/>
</dbReference>
<keyword evidence="1 2" id="KW-0732">Signal</keyword>
<accession>A0A109JGZ9</accession>
<protein>
    <submittedName>
        <fullName evidence="3">C4-dicarboxylate ABC transporter</fullName>
    </submittedName>
</protein>
<gene>
    <name evidence="3" type="ORF">AS156_17465</name>
</gene>
<comment type="caution">
    <text evidence="3">The sequence shown here is derived from an EMBL/GenBank/DDBJ whole genome shotgun (WGS) entry which is preliminary data.</text>
</comment>
<dbReference type="Gene3D" id="3.40.190.170">
    <property type="entry name" value="Bacterial extracellular solute-binding protein, family 7"/>
    <property type="match status" value="1"/>
</dbReference>
<reference evidence="3 4" key="1">
    <citation type="submission" date="2015-11" db="EMBL/GenBank/DDBJ databases">
        <title>Draft Genome Sequence of the Strain BR 10303 (Bradyrhizobium sp.) isolated from nodules of Centrolobium paraense.</title>
        <authorList>
            <person name="Zelli J.E."/>
            <person name="Simoes-Araujo J.L."/>
            <person name="Barauna A.C."/>
            <person name="Silva K."/>
        </authorList>
    </citation>
    <scope>NUCLEOTIDE SEQUENCE [LARGE SCALE GENOMIC DNA]</scope>
    <source>
        <strain evidence="3 4">BR 10303</strain>
    </source>
</reference>